<gene>
    <name evidence="1" type="ORF">UA08_06939</name>
</gene>
<sequence length="155" mass="16525">MSADAEPKLLGSSSTGKQYYGANSPWEINAGHYRAVRAGNLIFVSGTTSADPTSPPDAPRVFFPGDPVEQTRVILDTVFKAIKALGGRGAESVVRCRIYVQRQEDTGPVAAAFKRFLGRDNGTDIGTAATMLVVNGFCDEKMLVEIDVDAIADAK</sequence>
<dbReference type="Proteomes" id="UP000214365">
    <property type="component" value="Unassembled WGS sequence"/>
</dbReference>
<dbReference type="EMBL" id="LFMY01000011">
    <property type="protein sequence ID" value="OKL57671.1"/>
    <property type="molecule type" value="Genomic_DNA"/>
</dbReference>
<dbReference type="PANTHER" id="PTHR43857:SF1">
    <property type="entry name" value="YJGH FAMILY PROTEIN"/>
    <property type="match status" value="1"/>
</dbReference>
<dbReference type="OrthoDB" id="686384at2759"/>
<dbReference type="STRING" id="1441469.A0A225A9T7"/>
<dbReference type="PANTHER" id="PTHR43857">
    <property type="entry name" value="BLR7761 PROTEIN"/>
    <property type="match status" value="1"/>
</dbReference>
<proteinExistence type="predicted"/>
<dbReference type="InterPro" id="IPR006175">
    <property type="entry name" value="YjgF/YER057c/UK114"/>
</dbReference>
<accession>A0A225A9T7</accession>
<organism evidence="1 2">
    <name type="scientific">Talaromyces atroroseus</name>
    <dbReference type="NCBI Taxonomy" id="1441469"/>
    <lineage>
        <taxon>Eukaryota</taxon>
        <taxon>Fungi</taxon>
        <taxon>Dikarya</taxon>
        <taxon>Ascomycota</taxon>
        <taxon>Pezizomycotina</taxon>
        <taxon>Eurotiomycetes</taxon>
        <taxon>Eurotiomycetidae</taxon>
        <taxon>Eurotiales</taxon>
        <taxon>Trichocomaceae</taxon>
        <taxon>Talaromyces</taxon>
        <taxon>Talaromyces sect. Trachyspermi</taxon>
    </lineage>
</organism>
<dbReference type="RefSeq" id="XP_020117792.1">
    <property type="nucleotide sequence ID" value="XM_020262261.1"/>
</dbReference>
<dbReference type="GeneID" id="31006695"/>
<keyword evidence="2" id="KW-1185">Reference proteome</keyword>
<protein>
    <recommendedName>
        <fullName evidence="3">YjgH family protein</fullName>
    </recommendedName>
</protein>
<reference evidence="1 2" key="1">
    <citation type="submission" date="2015-06" db="EMBL/GenBank/DDBJ databases">
        <title>Talaromyces atroroseus IBT 11181 draft genome.</title>
        <authorList>
            <person name="Rasmussen K.B."/>
            <person name="Rasmussen S."/>
            <person name="Petersen B."/>
            <person name="Sicheritz-Ponten T."/>
            <person name="Mortensen U.H."/>
            <person name="Thrane U."/>
        </authorList>
    </citation>
    <scope>NUCLEOTIDE SEQUENCE [LARGE SCALE GENOMIC DNA]</scope>
    <source>
        <strain evidence="1 2">IBT 11181</strain>
    </source>
</reference>
<evidence type="ECO:0000313" key="1">
    <source>
        <dbReference type="EMBL" id="OKL57671.1"/>
    </source>
</evidence>
<comment type="caution">
    <text evidence="1">The sequence shown here is derived from an EMBL/GenBank/DDBJ whole genome shotgun (WGS) entry which is preliminary data.</text>
</comment>
<dbReference type="Pfam" id="PF01042">
    <property type="entry name" value="Ribonuc_L-PSP"/>
    <property type="match status" value="1"/>
</dbReference>
<name>A0A225A9T7_TALAT</name>
<dbReference type="AlphaFoldDB" id="A0A225A9T7"/>
<evidence type="ECO:0008006" key="3">
    <source>
        <dbReference type="Google" id="ProtNLM"/>
    </source>
</evidence>
<evidence type="ECO:0000313" key="2">
    <source>
        <dbReference type="Proteomes" id="UP000214365"/>
    </source>
</evidence>
<dbReference type="SUPFAM" id="SSF55298">
    <property type="entry name" value="YjgF-like"/>
    <property type="match status" value="1"/>
</dbReference>
<dbReference type="Gene3D" id="3.30.1330.40">
    <property type="entry name" value="RutC-like"/>
    <property type="match status" value="1"/>
</dbReference>
<dbReference type="InterPro" id="IPR035959">
    <property type="entry name" value="RutC-like_sf"/>
</dbReference>